<name>A0ABY9HPD1_9ACTN</name>
<dbReference type="Gene3D" id="3.30.200.20">
    <property type="entry name" value="Phosphorylase Kinase, domain 1"/>
    <property type="match status" value="1"/>
</dbReference>
<feature type="compositionally biased region" description="Pro residues" evidence="5">
    <location>
        <begin position="399"/>
        <end position="410"/>
    </location>
</feature>
<gene>
    <name evidence="7" type="ORF">P8A18_23810</name>
</gene>
<dbReference type="Proteomes" id="UP001239522">
    <property type="component" value="Chromosome"/>
</dbReference>
<dbReference type="EMBL" id="CP120997">
    <property type="protein sequence ID" value="WLQ36264.1"/>
    <property type="molecule type" value="Genomic_DNA"/>
</dbReference>
<dbReference type="PROSITE" id="PS50011">
    <property type="entry name" value="PROTEIN_KINASE_DOM"/>
    <property type="match status" value="1"/>
</dbReference>
<evidence type="ECO:0000256" key="2">
    <source>
        <dbReference type="ARBA" id="ARBA00022741"/>
    </source>
</evidence>
<evidence type="ECO:0000259" key="6">
    <source>
        <dbReference type="PROSITE" id="PS50011"/>
    </source>
</evidence>
<dbReference type="Gene3D" id="1.10.510.10">
    <property type="entry name" value="Transferase(Phosphotransferase) domain 1"/>
    <property type="match status" value="1"/>
</dbReference>
<keyword evidence="1" id="KW-0808">Transferase</keyword>
<accession>A0ABY9HPD1</accession>
<keyword evidence="4" id="KW-0067">ATP-binding</keyword>
<dbReference type="Pfam" id="PF13360">
    <property type="entry name" value="PQQ_2"/>
    <property type="match status" value="2"/>
</dbReference>
<dbReference type="InterPro" id="IPR002372">
    <property type="entry name" value="PQQ_rpt_dom"/>
</dbReference>
<dbReference type="SUPFAM" id="SSF50998">
    <property type="entry name" value="Quinoprotein alcohol dehydrogenase-like"/>
    <property type="match status" value="1"/>
</dbReference>
<dbReference type="Pfam" id="PF00069">
    <property type="entry name" value="Pkinase"/>
    <property type="match status" value="1"/>
</dbReference>
<sequence length="907" mass="93966">MEALRQDDPGRFGPYTVLARLRETAASVLYLARGETAQDLVVVTAARPELAALPAFRHRFDAEARIADRLAGGWVAEVLDAPADGSGEDDRPWTASAYVPALTLTEAIGTVGPLPERAVRILGAGIAETLSRVHATGTVFQGLSPRTVLLAEDGPWLTAFGPLGAAAGAEAGPGGGLSVRLGHLTPEQLAGETAGPASDLFVLGLLLAYAATGTTPLADAERIARGEPELGDVPEALRDLIARCLAKDPAARPGAGTVAAELALEGAAGLAAGGWLPGRLSAAVAAQGVRAGRLAAGAEPGGPVPAPVNESVSVKNVSVENPVPDHNPASEENPSGAQGANAPKSYGDVWDAVAPAPPPIQDAVPGVFDAVPPHHQAPPPHHQAPPPPAWQQPTVAAPGPIPSTPAPPPDTHTTQLKAIGGPAAPWPNPGTYEQQPYAQTAPPPQPLPVPLPPAPIPNIAPPAEPRRGGMGRRGLLIGAAAGVAGLLAGGGTLYALTSGDDDKPKDDPKPAPTTAGPSLSGVAPQPLWIHTHPADEPLPLTAALWNDRLLVLTDQSHVSAVDLRTGRRLWENADGAKGQAALAAGEEHCFVAGPSEFLWLSAKDGRVAHRVAYADGFEDAPDLSVRTLVGSAGTTIWFTGSHKATVKAPAPKKGEKRGKDKQVVRSYLFAYDVVGRKELWRTPVPNGRGPIAPVFRLIAVRPDAVIVRQDHLTLTPAALKAAKKKGIFRSFDRETGKAQWSRRFGSVTLDGAAVGDAEGVLYAANGTGLRAFETPAGKAKWTLKGTGKTVFGPSVVTGDLLHTTNSNQEVGAVDRGNGKLKWRRSTESAETKAPAVTVTKSGDTVFAAGYGQVTAFSGADGRRLWKFQDIGNQDPDGETVKAGYQVLTYGKTAIVRRGRTVYAFPVA</sequence>
<dbReference type="InterPro" id="IPR018391">
    <property type="entry name" value="PQQ_b-propeller_rpt"/>
</dbReference>
<proteinExistence type="predicted"/>
<feature type="compositionally biased region" description="Pro residues" evidence="5">
    <location>
        <begin position="441"/>
        <end position="450"/>
    </location>
</feature>
<dbReference type="InterPro" id="IPR015943">
    <property type="entry name" value="WD40/YVTN_repeat-like_dom_sf"/>
</dbReference>
<feature type="region of interest" description="Disordered" evidence="5">
    <location>
        <begin position="498"/>
        <end position="524"/>
    </location>
</feature>
<dbReference type="PRINTS" id="PR01217">
    <property type="entry name" value="PRICHEXTENSN"/>
</dbReference>
<dbReference type="InterPro" id="IPR011047">
    <property type="entry name" value="Quinoprotein_ADH-like_sf"/>
</dbReference>
<dbReference type="SUPFAM" id="SSF56112">
    <property type="entry name" value="Protein kinase-like (PK-like)"/>
    <property type="match status" value="1"/>
</dbReference>
<evidence type="ECO:0000256" key="4">
    <source>
        <dbReference type="ARBA" id="ARBA00022840"/>
    </source>
</evidence>
<feature type="compositionally biased region" description="Pro residues" evidence="5">
    <location>
        <begin position="375"/>
        <end position="390"/>
    </location>
</feature>
<keyword evidence="3" id="KW-0418">Kinase</keyword>
<dbReference type="InterPro" id="IPR011009">
    <property type="entry name" value="Kinase-like_dom_sf"/>
</dbReference>
<feature type="compositionally biased region" description="Basic and acidic residues" evidence="5">
    <location>
        <begin position="500"/>
        <end position="509"/>
    </location>
</feature>
<evidence type="ECO:0000313" key="7">
    <source>
        <dbReference type="EMBL" id="WLQ36264.1"/>
    </source>
</evidence>
<reference evidence="7 8" key="1">
    <citation type="submission" date="2023-03" db="EMBL/GenBank/DDBJ databases">
        <title>Isolation and description of six Streptomyces strains from soil environments, able to metabolize different microbial glucans.</title>
        <authorList>
            <person name="Widen T."/>
            <person name="Larsbrink J."/>
        </authorList>
    </citation>
    <scope>NUCLEOTIDE SEQUENCE [LARGE SCALE GENOMIC DNA]</scope>
    <source>
        <strain evidence="7 8">Mut1</strain>
    </source>
</reference>
<evidence type="ECO:0000256" key="1">
    <source>
        <dbReference type="ARBA" id="ARBA00022679"/>
    </source>
</evidence>
<evidence type="ECO:0000256" key="5">
    <source>
        <dbReference type="SAM" id="MobiDB-lite"/>
    </source>
</evidence>
<dbReference type="SMART" id="SM00564">
    <property type="entry name" value="PQQ"/>
    <property type="match status" value="5"/>
</dbReference>
<dbReference type="PANTHER" id="PTHR43289:SF34">
    <property type="entry name" value="SERINE_THREONINE-PROTEIN KINASE YBDM-RELATED"/>
    <property type="match status" value="1"/>
</dbReference>
<feature type="region of interest" description="Disordered" evidence="5">
    <location>
        <begin position="318"/>
        <end position="450"/>
    </location>
</feature>
<protein>
    <submittedName>
        <fullName evidence="7">PQQ-binding-like beta-propeller repeat protein</fullName>
    </submittedName>
</protein>
<keyword evidence="8" id="KW-1185">Reference proteome</keyword>
<dbReference type="SMART" id="SM00220">
    <property type="entry name" value="S_TKc"/>
    <property type="match status" value="1"/>
</dbReference>
<evidence type="ECO:0000313" key="8">
    <source>
        <dbReference type="Proteomes" id="UP001239522"/>
    </source>
</evidence>
<organism evidence="7 8">
    <name type="scientific">Streptomyces castrisilvae</name>
    <dbReference type="NCBI Taxonomy" id="3033811"/>
    <lineage>
        <taxon>Bacteria</taxon>
        <taxon>Bacillati</taxon>
        <taxon>Actinomycetota</taxon>
        <taxon>Actinomycetes</taxon>
        <taxon>Kitasatosporales</taxon>
        <taxon>Streptomycetaceae</taxon>
        <taxon>Streptomyces</taxon>
    </lineage>
</organism>
<evidence type="ECO:0000256" key="3">
    <source>
        <dbReference type="ARBA" id="ARBA00022777"/>
    </source>
</evidence>
<keyword evidence="2" id="KW-0547">Nucleotide-binding</keyword>
<dbReference type="RefSeq" id="WP_306057431.1">
    <property type="nucleotide sequence ID" value="NZ_CP120997.1"/>
</dbReference>
<dbReference type="InterPro" id="IPR000719">
    <property type="entry name" value="Prot_kinase_dom"/>
</dbReference>
<feature type="domain" description="Protein kinase" evidence="6">
    <location>
        <begin position="15"/>
        <end position="264"/>
    </location>
</feature>
<dbReference type="PANTHER" id="PTHR43289">
    <property type="entry name" value="MITOGEN-ACTIVATED PROTEIN KINASE KINASE KINASE 20-RELATED"/>
    <property type="match status" value="1"/>
</dbReference>
<dbReference type="Gene3D" id="2.130.10.10">
    <property type="entry name" value="YVTN repeat-like/Quinoprotein amine dehydrogenase"/>
    <property type="match status" value="2"/>
</dbReference>